<evidence type="ECO:0000256" key="8">
    <source>
        <dbReference type="ARBA" id="ARBA00022737"/>
    </source>
</evidence>
<dbReference type="GO" id="GO:0005737">
    <property type="term" value="C:cytoplasm"/>
    <property type="evidence" value="ECO:0007669"/>
    <property type="project" value="UniProtKB-ARBA"/>
</dbReference>
<dbReference type="OMA" id="QQYLVFK"/>
<dbReference type="PROSITE" id="PS51873">
    <property type="entry name" value="TRIAD"/>
    <property type="match status" value="1"/>
</dbReference>
<dbReference type="InterPro" id="IPR001841">
    <property type="entry name" value="Znf_RING"/>
</dbReference>
<dbReference type="CDD" id="cd20336">
    <property type="entry name" value="Rcat_RBR"/>
    <property type="match status" value="1"/>
</dbReference>
<comment type="pathway">
    <text evidence="3">Protein modification; protein ubiquitination.</text>
</comment>
<dbReference type="InterPro" id="IPR031127">
    <property type="entry name" value="E3_UB_ligase_RBR"/>
</dbReference>
<evidence type="ECO:0000313" key="18">
    <source>
        <dbReference type="EMBL" id="CAD8212600.1"/>
    </source>
</evidence>
<comment type="subcellular location">
    <subcellularLocation>
        <location evidence="2">Membrane</location>
        <topology evidence="2">Single-pass membrane protein</topology>
    </subcellularLocation>
</comment>
<evidence type="ECO:0000259" key="17">
    <source>
        <dbReference type="PROSITE" id="PS51873"/>
    </source>
</evidence>
<dbReference type="EC" id="2.3.2.31" evidence="4"/>
<dbReference type="Pfam" id="PF01485">
    <property type="entry name" value="IBR"/>
    <property type="match status" value="1"/>
</dbReference>
<dbReference type="Pfam" id="PF22191">
    <property type="entry name" value="IBR_1"/>
    <property type="match status" value="1"/>
</dbReference>
<dbReference type="InterPro" id="IPR002867">
    <property type="entry name" value="IBR_dom"/>
</dbReference>
<evidence type="ECO:0000256" key="7">
    <source>
        <dbReference type="ARBA" id="ARBA00022723"/>
    </source>
</evidence>
<dbReference type="GO" id="GO:0061630">
    <property type="term" value="F:ubiquitin protein ligase activity"/>
    <property type="evidence" value="ECO:0007669"/>
    <property type="project" value="UniProtKB-EC"/>
</dbReference>
<dbReference type="AlphaFoldDB" id="A0A8S1YFF7"/>
<keyword evidence="13 15" id="KW-0472">Membrane</keyword>
<dbReference type="InterPro" id="IPR017907">
    <property type="entry name" value="Znf_RING_CS"/>
</dbReference>
<dbReference type="SMART" id="SM00647">
    <property type="entry name" value="IBR"/>
    <property type="match status" value="2"/>
</dbReference>
<evidence type="ECO:0000256" key="2">
    <source>
        <dbReference type="ARBA" id="ARBA00004167"/>
    </source>
</evidence>
<dbReference type="GO" id="GO:0016567">
    <property type="term" value="P:protein ubiquitination"/>
    <property type="evidence" value="ECO:0007669"/>
    <property type="project" value="InterPro"/>
</dbReference>
<evidence type="ECO:0000256" key="6">
    <source>
        <dbReference type="ARBA" id="ARBA00022692"/>
    </source>
</evidence>
<evidence type="ECO:0000259" key="16">
    <source>
        <dbReference type="PROSITE" id="PS50089"/>
    </source>
</evidence>
<keyword evidence="9 14" id="KW-0863">Zinc-finger</keyword>
<protein>
    <recommendedName>
        <fullName evidence="4">RBR-type E3 ubiquitin transferase</fullName>
        <ecNumber evidence="4">2.3.2.31</ecNumber>
    </recommendedName>
</protein>
<keyword evidence="7" id="KW-0479">Metal-binding</keyword>
<evidence type="ECO:0000313" key="19">
    <source>
        <dbReference type="Proteomes" id="UP000683925"/>
    </source>
</evidence>
<evidence type="ECO:0000256" key="15">
    <source>
        <dbReference type="SAM" id="Phobius"/>
    </source>
</evidence>
<dbReference type="Pfam" id="PF00097">
    <property type="entry name" value="zf-C3HC4"/>
    <property type="match status" value="1"/>
</dbReference>
<sequence length="501" mass="57875">MLPKNEIFMGNVKLTRCKSEQQLQNQKVITNSDNDVFPNLNQGDHFIIQMSKSDELGETIKYLARLEETQKKQAIKDRLIENLNKQLDLAKISQLQISDGQGGQNTEDAVNNDDVYIRIEGPPDVGAQENNKKQITLIDFEKNSNGDNNNEEEKLSVIILVAPSELSSEQNIDYDNKSEEIQIQSFDQEKICPICSSSFEKIVRLLECEHKFCTSCYKEYLENKIKVAKINNITCLQEGCTIIFSEDIIKQLVSEQKFQQYLVFKRKYEIENDPNKKWCPAQGCDRFIEKDSKANIVQCQCGSLVCFNCGQLAHQGMLCEDAIQGDFKQALVKYLIKYCPKCKSHIQKNAGCNHMTCNCSFQFCWVCLQPYHQYHYRYWSIRGCAIWSDGRFKTQMEISNPDKMRKIYFAPRLVLYILRGPLLIVKLTLLAAGKSIAKPFCAMNKKLSRSSNPKFCLFRCTYFLFAELLILLIVILIFPFYFVFYRLGKEISWLSIKGCAY</sequence>
<feature type="domain" description="RING-type" evidence="16">
    <location>
        <begin position="192"/>
        <end position="235"/>
    </location>
</feature>
<evidence type="ECO:0000256" key="13">
    <source>
        <dbReference type="ARBA" id="ARBA00023136"/>
    </source>
</evidence>
<accession>A0A8S1YFF7</accession>
<proteinExistence type="predicted"/>
<dbReference type="GO" id="GO:0031090">
    <property type="term" value="C:organelle membrane"/>
    <property type="evidence" value="ECO:0007669"/>
    <property type="project" value="UniProtKB-ARBA"/>
</dbReference>
<evidence type="ECO:0000256" key="1">
    <source>
        <dbReference type="ARBA" id="ARBA00001798"/>
    </source>
</evidence>
<organism evidence="18 19">
    <name type="scientific">Paramecium octaurelia</name>
    <dbReference type="NCBI Taxonomy" id="43137"/>
    <lineage>
        <taxon>Eukaryota</taxon>
        <taxon>Sar</taxon>
        <taxon>Alveolata</taxon>
        <taxon>Ciliophora</taxon>
        <taxon>Intramacronucleata</taxon>
        <taxon>Oligohymenophorea</taxon>
        <taxon>Peniculida</taxon>
        <taxon>Parameciidae</taxon>
        <taxon>Paramecium</taxon>
    </lineage>
</organism>
<keyword evidence="5" id="KW-0808">Transferase</keyword>
<dbReference type="FunFam" id="1.20.120.1750:FF:000064">
    <property type="entry name" value="RBR-type E3 ubiquitin transferase"/>
    <property type="match status" value="1"/>
</dbReference>
<keyword evidence="10" id="KW-0833">Ubl conjugation pathway</keyword>
<keyword evidence="12 15" id="KW-1133">Transmembrane helix</keyword>
<evidence type="ECO:0000256" key="5">
    <source>
        <dbReference type="ARBA" id="ARBA00022679"/>
    </source>
</evidence>
<feature type="transmembrane region" description="Helical" evidence="15">
    <location>
        <begin position="457"/>
        <end position="484"/>
    </location>
</feature>
<keyword evidence="6 15" id="KW-0812">Transmembrane</keyword>
<evidence type="ECO:0000256" key="11">
    <source>
        <dbReference type="ARBA" id="ARBA00022833"/>
    </source>
</evidence>
<dbReference type="PANTHER" id="PTHR11685">
    <property type="entry name" value="RBR FAMILY RING FINGER AND IBR DOMAIN-CONTAINING"/>
    <property type="match status" value="1"/>
</dbReference>
<reference evidence="18" key="1">
    <citation type="submission" date="2021-01" db="EMBL/GenBank/DDBJ databases">
        <authorList>
            <consortium name="Genoscope - CEA"/>
            <person name="William W."/>
        </authorList>
    </citation>
    <scope>NUCLEOTIDE SEQUENCE</scope>
</reference>
<keyword evidence="19" id="KW-1185">Reference proteome</keyword>
<dbReference type="GO" id="GO:0008270">
    <property type="term" value="F:zinc ion binding"/>
    <property type="evidence" value="ECO:0007669"/>
    <property type="project" value="UniProtKB-KW"/>
</dbReference>
<dbReference type="Proteomes" id="UP000683925">
    <property type="component" value="Unassembled WGS sequence"/>
</dbReference>
<dbReference type="InterPro" id="IPR018957">
    <property type="entry name" value="Znf_C3HC4_RING-type"/>
</dbReference>
<keyword evidence="8" id="KW-0677">Repeat</keyword>
<dbReference type="PROSITE" id="PS50089">
    <property type="entry name" value="ZF_RING_2"/>
    <property type="match status" value="1"/>
</dbReference>
<keyword evidence="11" id="KW-0862">Zinc</keyword>
<evidence type="ECO:0000256" key="14">
    <source>
        <dbReference type="PROSITE-ProRule" id="PRU00175"/>
    </source>
</evidence>
<evidence type="ECO:0000256" key="9">
    <source>
        <dbReference type="ARBA" id="ARBA00022771"/>
    </source>
</evidence>
<dbReference type="FunFam" id="3.30.40.10:FF:000051">
    <property type="entry name" value="RBR-type E3 ubiquitin transferase"/>
    <property type="match status" value="1"/>
</dbReference>
<dbReference type="InterPro" id="IPR044066">
    <property type="entry name" value="TRIAD_supradom"/>
</dbReference>
<dbReference type="OrthoDB" id="298931at2759"/>
<name>A0A8S1YFF7_PAROT</name>
<gene>
    <name evidence="18" type="ORF">POCTA_138.1.T1580089</name>
</gene>
<feature type="domain" description="RING-type" evidence="17">
    <location>
        <begin position="188"/>
        <end position="388"/>
    </location>
</feature>
<comment type="caution">
    <text evidence="18">The sequence shown here is derived from an EMBL/GenBank/DDBJ whole genome shotgun (WGS) entry which is preliminary data.</text>
</comment>
<evidence type="ECO:0000256" key="3">
    <source>
        <dbReference type="ARBA" id="ARBA00004906"/>
    </source>
</evidence>
<evidence type="ECO:0000256" key="10">
    <source>
        <dbReference type="ARBA" id="ARBA00022786"/>
    </source>
</evidence>
<evidence type="ECO:0000256" key="4">
    <source>
        <dbReference type="ARBA" id="ARBA00012251"/>
    </source>
</evidence>
<comment type="catalytic activity">
    <reaction evidence="1">
        <text>[E2 ubiquitin-conjugating enzyme]-S-ubiquitinyl-L-cysteine + [acceptor protein]-L-lysine = [E2 ubiquitin-conjugating enzyme]-L-cysteine + [acceptor protein]-N(6)-ubiquitinyl-L-lysine.</text>
        <dbReference type="EC" id="2.3.2.31"/>
    </reaction>
</comment>
<dbReference type="EMBL" id="CAJJDP010000160">
    <property type="protein sequence ID" value="CAD8212600.1"/>
    <property type="molecule type" value="Genomic_DNA"/>
</dbReference>
<evidence type="ECO:0000256" key="12">
    <source>
        <dbReference type="ARBA" id="ARBA00022989"/>
    </source>
</evidence>
<dbReference type="PROSITE" id="PS00518">
    <property type="entry name" value="ZF_RING_1"/>
    <property type="match status" value="1"/>
</dbReference>